<name>B9SAC1_RICCO</name>
<dbReference type="AlphaFoldDB" id="B9SAC1"/>
<evidence type="ECO:0000313" key="1">
    <source>
        <dbReference type="EMBL" id="EEF39451.1"/>
    </source>
</evidence>
<keyword evidence="2" id="KW-1185">Reference proteome</keyword>
<protein>
    <submittedName>
        <fullName evidence="1">Uncharacterized protein</fullName>
    </submittedName>
</protein>
<accession>B9SAC1</accession>
<reference evidence="2" key="1">
    <citation type="journal article" date="2010" name="Nat. Biotechnol.">
        <title>Draft genome sequence of the oilseed species Ricinus communis.</title>
        <authorList>
            <person name="Chan A.P."/>
            <person name="Crabtree J."/>
            <person name="Zhao Q."/>
            <person name="Lorenzi H."/>
            <person name="Orvis J."/>
            <person name="Puiu D."/>
            <person name="Melake-Berhan A."/>
            <person name="Jones K.M."/>
            <person name="Redman J."/>
            <person name="Chen G."/>
            <person name="Cahoon E.B."/>
            <person name="Gedil M."/>
            <person name="Stanke M."/>
            <person name="Haas B.J."/>
            <person name="Wortman J.R."/>
            <person name="Fraser-Liggett C.M."/>
            <person name="Ravel J."/>
            <person name="Rabinowicz P.D."/>
        </authorList>
    </citation>
    <scope>NUCLEOTIDE SEQUENCE [LARGE SCALE GENOMIC DNA]</scope>
    <source>
        <strain evidence="2">cv. Hale</strain>
    </source>
</reference>
<dbReference type="EMBL" id="EQ973903">
    <property type="protein sequence ID" value="EEF39451.1"/>
    <property type="molecule type" value="Genomic_DNA"/>
</dbReference>
<organism evidence="1 2">
    <name type="scientific">Ricinus communis</name>
    <name type="common">Castor bean</name>
    <dbReference type="NCBI Taxonomy" id="3988"/>
    <lineage>
        <taxon>Eukaryota</taxon>
        <taxon>Viridiplantae</taxon>
        <taxon>Streptophyta</taxon>
        <taxon>Embryophyta</taxon>
        <taxon>Tracheophyta</taxon>
        <taxon>Spermatophyta</taxon>
        <taxon>Magnoliopsida</taxon>
        <taxon>eudicotyledons</taxon>
        <taxon>Gunneridae</taxon>
        <taxon>Pentapetalae</taxon>
        <taxon>rosids</taxon>
        <taxon>fabids</taxon>
        <taxon>Malpighiales</taxon>
        <taxon>Euphorbiaceae</taxon>
        <taxon>Acalyphoideae</taxon>
        <taxon>Acalypheae</taxon>
        <taxon>Ricinus</taxon>
    </lineage>
</organism>
<sequence length="102" mass="11249">MTTGRPPKTKQVRRNHTHFTDLEAMWETATVQVGVLGGREAVSTSDWQERNRQRGGSGVVAEGQFSFLLPRCYRRLQAEKGGVTVLVTSRISLGRSSTSNDG</sequence>
<proteinExistence type="predicted"/>
<dbReference type="InParanoid" id="B9SAC1"/>
<dbReference type="Proteomes" id="UP000008311">
    <property type="component" value="Unassembled WGS sequence"/>
</dbReference>
<gene>
    <name evidence="1" type="ORF">RCOM_1237890</name>
</gene>
<evidence type="ECO:0000313" key="2">
    <source>
        <dbReference type="Proteomes" id="UP000008311"/>
    </source>
</evidence>